<gene>
    <name evidence="1" type="ORF">BHF68_12445</name>
</gene>
<accession>A0A1E5FYX8</accession>
<dbReference type="EMBL" id="MIJE01000036">
    <property type="protein sequence ID" value="OEF95647.1"/>
    <property type="molecule type" value="Genomic_DNA"/>
</dbReference>
<dbReference type="Proteomes" id="UP000094296">
    <property type="component" value="Unassembled WGS sequence"/>
</dbReference>
<evidence type="ECO:0000313" key="2">
    <source>
        <dbReference type="Proteomes" id="UP000094296"/>
    </source>
</evidence>
<comment type="caution">
    <text evidence="1">The sequence shown here is derived from an EMBL/GenBank/DDBJ whole genome shotgun (WGS) entry which is preliminary data.</text>
</comment>
<name>A0A1E5FYX8_9FIRM</name>
<dbReference type="RefSeq" id="WP_069644460.1">
    <property type="nucleotide sequence ID" value="NZ_MIJE01000036.1"/>
</dbReference>
<reference evidence="1 2" key="1">
    <citation type="submission" date="2016-09" db="EMBL/GenBank/DDBJ databases">
        <title>Draft genome sequence for the type strain of Desulfuribacillus alkaliarsenatis AHT28, an obligately anaerobic, sulfidogenic bacterium isolated from Russian soda lake sediments.</title>
        <authorList>
            <person name="Abin C.A."/>
            <person name="Hollibaugh J.T."/>
        </authorList>
    </citation>
    <scope>NUCLEOTIDE SEQUENCE [LARGE SCALE GENOMIC DNA]</scope>
    <source>
        <strain evidence="1 2">AHT28</strain>
    </source>
</reference>
<evidence type="ECO:0000313" key="1">
    <source>
        <dbReference type="EMBL" id="OEF95647.1"/>
    </source>
</evidence>
<keyword evidence="2" id="KW-1185">Reference proteome</keyword>
<dbReference type="AlphaFoldDB" id="A0A1E5FYX8"/>
<sequence>MYFEVEYFELAIMQYYDEVKDDIEREKNIIKYYLSKIDDIEYVRDEDSELLSRLSEAFVITIYGRYEYLINILCEVVQRELGLGISYKDIKKYGINQAVFYLEKTTGISIEKHSSYKTIDKWRKLRNVLAHNYGVYKESDIEKFKQLGIYCSGETYTVFVTKNDCMKLFDDFDNFVEYLFSSLLALCRNEHYDVLAP</sequence>
<evidence type="ECO:0008006" key="3">
    <source>
        <dbReference type="Google" id="ProtNLM"/>
    </source>
</evidence>
<proteinExistence type="predicted"/>
<protein>
    <recommendedName>
        <fullName evidence="3">MAE-28990/MAE-18760-like HEPN domain-containing protein</fullName>
    </recommendedName>
</protein>
<organism evidence="1 2">
    <name type="scientific">Desulfuribacillus alkaliarsenatis</name>
    <dbReference type="NCBI Taxonomy" id="766136"/>
    <lineage>
        <taxon>Bacteria</taxon>
        <taxon>Bacillati</taxon>
        <taxon>Bacillota</taxon>
        <taxon>Desulfuribacillia</taxon>
        <taxon>Desulfuribacillales</taxon>
        <taxon>Desulfuribacillaceae</taxon>
        <taxon>Desulfuribacillus</taxon>
    </lineage>
</organism>